<dbReference type="RefSeq" id="WP_211976809.1">
    <property type="nucleotide sequence ID" value="NZ_CBFHAM010000114.1"/>
</dbReference>
<dbReference type="Proteomes" id="UP000676386">
    <property type="component" value="Unassembled WGS sequence"/>
</dbReference>
<gene>
    <name evidence="1" type="ORF">KE626_30220</name>
</gene>
<keyword evidence="2" id="KW-1185">Reference proteome</keyword>
<evidence type="ECO:0000313" key="2">
    <source>
        <dbReference type="Proteomes" id="UP000676386"/>
    </source>
</evidence>
<proteinExistence type="predicted"/>
<comment type="caution">
    <text evidence="1">The sequence shown here is derived from an EMBL/GenBank/DDBJ whole genome shotgun (WGS) entry which is preliminary data.</text>
</comment>
<evidence type="ECO:0000313" key="1">
    <source>
        <dbReference type="EMBL" id="MBS0031645.1"/>
    </source>
</evidence>
<reference evidence="1 2" key="1">
    <citation type="submission" date="2021-04" db="EMBL/GenBank/DDBJ databases">
        <title>Chitinophaga sp. nov., isolated from the rhizosphere soil.</title>
        <authorList>
            <person name="He S."/>
        </authorList>
    </citation>
    <scope>NUCLEOTIDE SEQUENCE [LARGE SCALE GENOMIC DNA]</scope>
    <source>
        <strain evidence="1 2">2R12</strain>
    </source>
</reference>
<sequence length="63" mass="6715">MNALQISFSRWHGGPFSEGSPTDGVAGSATGQYLYSKAFFRMAIPVAHSSIKCGQILPEQDAP</sequence>
<name>A0ABS5J989_9BACT</name>
<protein>
    <submittedName>
        <fullName evidence="1">Uncharacterized protein</fullName>
    </submittedName>
</protein>
<dbReference type="EMBL" id="JAGTXB010000024">
    <property type="protein sequence ID" value="MBS0031645.1"/>
    <property type="molecule type" value="Genomic_DNA"/>
</dbReference>
<accession>A0ABS5J989</accession>
<organism evidence="1 2">
    <name type="scientific">Chitinophaga hostae</name>
    <dbReference type="NCBI Taxonomy" id="2831022"/>
    <lineage>
        <taxon>Bacteria</taxon>
        <taxon>Pseudomonadati</taxon>
        <taxon>Bacteroidota</taxon>
        <taxon>Chitinophagia</taxon>
        <taxon>Chitinophagales</taxon>
        <taxon>Chitinophagaceae</taxon>
        <taxon>Chitinophaga</taxon>
    </lineage>
</organism>